<dbReference type="EMBL" id="CP051461">
    <property type="protein sequence ID" value="QJC57385.1"/>
    <property type="molecule type" value="Genomic_DNA"/>
</dbReference>
<accession>A0A6H2HBY5</accession>
<dbReference type="RefSeq" id="WP_168922909.1">
    <property type="nucleotide sequence ID" value="NZ_CP051461.1"/>
</dbReference>
<keyword evidence="2" id="KW-1185">Reference proteome</keyword>
<evidence type="ECO:0000313" key="2">
    <source>
        <dbReference type="Proteomes" id="UP000502041"/>
    </source>
</evidence>
<organism evidence="1 2">
    <name type="scientific">Polaromonas vacuolata</name>
    <dbReference type="NCBI Taxonomy" id="37448"/>
    <lineage>
        <taxon>Bacteria</taxon>
        <taxon>Pseudomonadati</taxon>
        <taxon>Pseudomonadota</taxon>
        <taxon>Betaproteobacteria</taxon>
        <taxon>Burkholderiales</taxon>
        <taxon>Comamonadaceae</taxon>
        <taxon>Polaromonas</taxon>
    </lineage>
</organism>
<gene>
    <name evidence="1" type="ORF">HC248_02710</name>
</gene>
<sequence>MKTKFQFIDSIEILPFRVEVATASDLEQVAKLRVSCYGKHLPAVAAKLFKPEASDYELGCEVFVAKSKMDDTVIGSLRTHANVLAPLPIEASLDLPSEFFGTRMVEGTRLCIQSGLSASLVRASLLKAQFKYCEENSVESMVATGRKPVDRMYDGLHFLDIAEQNVFYAMEHVGGLLHRAMYLPMLTGEETWRLNKHPLHKFFFETDHPDIDITGAKPLNMPWSTSHRYSAPQQHCVDYSMGLSVF</sequence>
<name>A0A6H2HBY5_9BURK</name>
<dbReference type="KEGG" id="pvac:HC248_02710"/>
<dbReference type="AlphaFoldDB" id="A0A6H2HBY5"/>
<evidence type="ECO:0000313" key="1">
    <source>
        <dbReference type="EMBL" id="QJC57385.1"/>
    </source>
</evidence>
<proteinExistence type="predicted"/>
<dbReference type="Gene3D" id="3.40.630.30">
    <property type="match status" value="1"/>
</dbReference>
<protein>
    <submittedName>
        <fullName evidence="1">Uncharacterized protein</fullName>
    </submittedName>
</protein>
<dbReference type="Proteomes" id="UP000502041">
    <property type="component" value="Chromosome"/>
</dbReference>
<dbReference type="InterPro" id="IPR016181">
    <property type="entry name" value="Acyl_CoA_acyltransferase"/>
</dbReference>
<reference evidence="1 2" key="1">
    <citation type="submission" date="2020-04" db="EMBL/GenBank/DDBJ databases">
        <title>Complete genome of a Psychrophilic, Marine, Gas Vacuolate Bacterium Polaromonas vacuolata KCTC 22033T.</title>
        <authorList>
            <person name="Hwang K."/>
            <person name="Kim K.M."/>
        </authorList>
    </citation>
    <scope>NUCLEOTIDE SEQUENCE [LARGE SCALE GENOMIC DNA]</scope>
    <source>
        <strain evidence="1 2">KCTC 22033</strain>
    </source>
</reference>
<dbReference type="SUPFAM" id="SSF55729">
    <property type="entry name" value="Acyl-CoA N-acyltransferases (Nat)"/>
    <property type="match status" value="1"/>
</dbReference>